<evidence type="ECO:0000313" key="4">
    <source>
        <dbReference type="Proteomes" id="UP001595848"/>
    </source>
</evidence>
<name>A0ABV8P0Z9_9BURK</name>
<dbReference type="RefSeq" id="WP_217965739.1">
    <property type="nucleotide sequence ID" value="NZ_JAHTBN010000008.1"/>
</dbReference>
<gene>
    <name evidence="3" type="ORF">ACFOY1_14850</name>
</gene>
<dbReference type="PROSITE" id="PS51257">
    <property type="entry name" value="PROKAR_LIPOPROTEIN"/>
    <property type="match status" value="1"/>
</dbReference>
<keyword evidence="4" id="KW-1185">Reference proteome</keyword>
<feature type="region of interest" description="Disordered" evidence="1">
    <location>
        <begin position="149"/>
        <end position="272"/>
    </location>
</feature>
<dbReference type="Proteomes" id="UP001595848">
    <property type="component" value="Unassembled WGS sequence"/>
</dbReference>
<proteinExistence type="predicted"/>
<feature type="chain" id="PRO_5045573671" evidence="2">
    <location>
        <begin position="34"/>
        <end position="272"/>
    </location>
</feature>
<dbReference type="EMBL" id="JBHSBV010000005">
    <property type="protein sequence ID" value="MFC4202236.1"/>
    <property type="molecule type" value="Genomic_DNA"/>
</dbReference>
<organism evidence="3 4">
    <name type="scientific">Candidimonas humi</name>
    <dbReference type="NCBI Taxonomy" id="683355"/>
    <lineage>
        <taxon>Bacteria</taxon>
        <taxon>Pseudomonadati</taxon>
        <taxon>Pseudomonadota</taxon>
        <taxon>Betaproteobacteria</taxon>
        <taxon>Burkholderiales</taxon>
        <taxon>Alcaligenaceae</taxon>
        <taxon>Candidimonas</taxon>
    </lineage>
</organism>
<evidence type="ECO:0000256" key="2">
    <source>
        <dbReference type="SAM" id="SignalP"/>
    </source>
</evidence>
<accession>A0ABV8P0Z9</accession>
<sequence length="272" mass="26510">MRRVDLRLILALLSSALLAGCAAPLLGSSVASAGYGVAHGPLGNVFGSSSSAETAQGRDPRQVKLQGVLNAVQVGQDAAPVLHAMGETPKEKSGNPQGYTCYEFPAVYSATAAAVIVARDGKVVFFGNSHCVTEMQEANFQAGGKYAVPGGQPASGSNPISTGNSTPAVNPAPSDSPTPGDSPSSRGSSSPANSSGSADSSNPTDSPSSAGSSSPADSPVSAGDSTPAASHASGAPDAGTDTSGHGAGAQPEDDKHGTDSGNETAAGSSSGR</sequence>
<feature type="compositionally biased region" description="Polar residues" evidence="1">
    <location>
        <begin position="259"/>
        <end position="272"/>
    </location>
</feature>
<protein>
    <submittedName>
        <fullName evidence="3">Uncharacterized protein</fullName>
    </submittedName>
</protein>
<evidence type="ECO:0000256" key="1">
    <source>
        <dbReference type="SAM" id="MobiDB-lite"/>
    </source>
</evidence>
<comment type="caution">
    <text evidence="3">The sequence shown here is derived from an EMBL/GenBank/DDBJ whole genome shotgun (WGS) entry which is preliminary data.</text>
</comment>
<feature type="signal peptide" evidence="2">
    <location>
        <begin position="1"/>
        <end position="33"/>
    </location>
</feature>
<feature type="compositionally biased region" description="Low complexity" evidence="1">
    <location>
        <begin position="171"/>
        <end position="225"/>
    </location>
</feature>
<evidence type="ECO:0000313" key="3">
    <source>
        <dbReference type="EMBL" id="MFC4202236.1"/>
    </source>
</evidence>
<reference evidence="4" key="1">
    <citation type="journal article" date="2019" name="Int. J. Syst. Evol. Microbiol.">
        <title>The Global Catalogue of Microorganisms (GCM) 10K type strain sequencing project: providing services to taxonomists for standard genome sequencing and annotation.</title>
        <authorList>
            <consortium name="The Broad Institute Genomics Platform"/>
            <consortium name="The Broad Institute Genome Sequencing Center for Infectious Disease"/>
            <person name="Wu L."/>
            <person name="Ma J."/>
        </authorList>
    </citation>
    <scope>NUCLEOTIDE SEQUENCE [LARGE SCALE GENOMIC DNA]</scope>
    <source>
        <strain evidence="4">LMG 24813</strain>
    </source>
</reference>
<keyword evidence="2" id="KW-0732">Signal</keyword>
<feature type="compositionally biased region" description="Polar residues" evidence="1">
    <location>
        <begin position="154"/>
        <end position="168"/>
    </location>
</feature>